<proteinExistence type="predicted"/>
<feature type="region of interest" description="Disordered" evidence="1">
    <location>
        <begin position="823"/>
        <end position="992"/>
    </location>
</feature>
<feature type="compositionally biased region" description="Low complexity" evidence="1">
    <location>
        <begin position="966"/>
        <end position="978"/>
    </location>
</feature>
<feature type="compositionally biased region" description="Polar residues" evidence="1">
    <location>
        <begin position="955"/>
        <end position="965"/>
    </location>
</feature>
<feature type="region of interest" description="Disordered" evidence="1">
    <location>
        <begin position="303"/>
        <end position="322"/>
    </location>
</feature>
<evidence type="ECO:0000256" key="1">
    <source>
        <dbReference type="SAM" id="MobiDB-lite"/>
    </source>
</evidence>
<feature type="compositionally biased region" description="Polar residues" evidence="1">
    <location>
        <begin position="823"/>
        <end position="835"/>
    </location>
</feature>
<reference evidence="2" key="2">
    <citation type="submission" date="2020-05" db="EMBL/GenBank/DDBJ databases">
        <authorList>
            <person name="Kim H.-S."/>
            <person name="Proctor R.H."/>
            <person name="Brown D.W."/>
        </authorList>
    </citation>
    <scope>NUCLEOTIDE SEQUENCE</scope>
    <source>
        <strain evidence="2">NRRL 45417</strain>
    </source>
</reference>
<name>A0A8H4T7S6_9HYPO</name>
<feature type="compositionally biased region" description="Polar residues" evidence="1">
    <location>
        <begin position="182"/>
        <end position="206"/>
    </location>
</feature>
<feature type="region of interest" description="Disordered" evidence="1">
    <location>
        <begin position="221"/>
        <end position="263"/>
    </location>
</feature>
<dbReference type="Proteomes" id="UP000604273">
    <property type="component" value="Unassembled WGS sequence"/>
</dbReference>
<organism evidence="2 3">
    <name type="scientific">Fusarium gaditjirri</name>
    <dbReference type="NCBI Taxonomy" id="282569"/>
    <lineage>
        <taxon>Eukaryota</taxon>
        <taxon>Fungi</taxon>
        <taxon>Dikarya</taxon>
        <taxon>Ascomycota</taxon>
        <taxon>Pezizomycotina</taxon>
        <taxon>Sordariomycetes</taxon>
        <taxon>Hypocreomycetidae</taxon>
        <taxon>Hypocreales</taxon>
        <taxon>Nectriaceae</taxon>
        <taxon>Fusarium</taxon>
        <taxon>Fusarium nisikadoi species complex</taxon>
    </lineage>
</organism>
<dbReference type="OrthoDB" id="5341904at2759"/>
<feature type="compositionally biased region" description="Low complexity" evidence="1">
    <location>
        <begin position="858"/>
        <end position="869"/>
    </location>
</feature>
<feature type="compositionally biased region" description="Polar residues" evidence="1">
    <location>
        <begin position="843"/>
        <end position="856"/>
    </location>
</feature>
<protein>
    <submittedName>
        <fullName evidence="2">Uncharacterized protein</fullName>
    </submittedName>
</protein>
<feature type="compositionally biased region" description="Low complexity" evidence="1">
    <location>
        <begin position="494"/>
        <end position="505"/>
    </location>
</feature>
<feature type="compositionally biased region" description="Polar residues" evidence="1">
    <location>
        <begin position="733"/>
        <end position="754"/>
    </location>
</feature>
<feature type="region of interest" description="Disordered" evidence="1">
    <location>
        <begin position="491"/>
        <end position="553"/>
    </location>
</feature>
<dbReference type="AlphaFoldDB" id="A0A8H4T7S6"/>
<keyword evidence="3" id="KW-1185">Reference proteome</keyword>
<feature type="compositionally biased region" description="Polar residues" evidence="1">
    <location>
        <begin position="114"/>
        <end position="126"/>
    </location>
</feature>
<reference evidence="2" key="1">
    <citation type="journal article" date="2020" name="BMC Genomics">
        <title>Correction to: Identification and distribution of gene clusters required for synthesis of sphingolipid metabolism inhibitors in diverse species of the filamentous fungus Fusarium.</title>
        <authorList>
            <person name="Kim H.S."/>
            <person name="Lohmar J.M."/>
            <person name="Busman M."/>
            <person name="Brown D.W."/>
            <person name="Naumann T.A."/>
            <person name="Divon H.H."/>
            <person name="Lysoe E."/>
            <person name="Uhlig S."/>
            <person name="Proctor R.H."/>
        </authorList>
    </citation>
    <scope>NUCLEOTIDE SEQUENCE</scope>
    <source>
        <strain evidence="2">NRRL 45417</strain>
    </source>
</reference>
<feature type="region of interest" description="Disordered" evidence="1">
    <location>
        <begin position="372"/>
        <end position="394"/>
    </location>
</feature>
<feature type="compositionally biased region" description="Polar residues" evidence="1">
    <location>
        <begin position="246"/>
        <end position="258"/>
    </location>
</feature>
<feature type="region of interest" description="Disordered" evidence="1">
    <location>
        <begin position="46"/>
        <end position="126"/>
    </location>
</feature>
<feature type="compositionally biased region" description="Low complexity" evidence="1">
    <location>
        <begin position="531"/>
        <end position="553"/>
    </location>
</feature>
<feature type="region of interest" description="Disordered" evidence="1">
    <location>
        <begin position="432"/>
        <end position="463"/>
    </location>
</feature>
<dbReference type="EMBL" id="JABFAI010000147">
    <property type="protein sequence ID" value="KAF4952912.1"/>
    <property type="molecule type" value="Genomic_DNA"/>
</dbReference>
<feature type="region of interest" description="Disordered" evidence="1">
    <location>
        <begin position="706"/>
        <end position="789"/>
    </location>
</feature>
<feature type="compositionally biased region" description="Polar residues" evidence="1">
    <location>
        <begin position="902"/>
        <end position="931"/>
    </location>
</feature>
<feature type="region of interest" description="Disordered" evidence="1">
    <location>
        <begin position="635"/>
        <end position="679"/>
    </location>
</feature>
<accession>A0A8H4T7S6</accession>
<gene>
    <name evidence="2" type="ORF">FGADI_6408</name>
</gene>
<evidence type="ECO:0000313" key="3">
    <source>
        <dbReference type="Proteomes" id="UP000604273"/>
    </source>
</evidence>
<comment type="caution">
    <text evidence="2">The sequence shown here is derived from an EMBL/GenBank/DDBJ whole genome shotgun (WGS) entry which is preliminary data.</text>
</comment>
<feature type="region of interest" description="Disordered" evidence="1">
    <location>
        <begin position="1"/>
        <end position="26"/>
    </location>
</feature>
<feature type="region of interest" description="Disordered" evidence="1">
    <location>
        <begin position="159"/>
        <end position="207"/>
    </location>
</feature>
<evidence type="ECO:0000313" key="2">
    <source>
        <dbReference type="EMBL" id="KAF4952912.1"/>
    </source>
</evidence>
<sequence>MGNEQSAESPCGHRKLSKPPHCSQASAAGLPYTATAVTPHREHFSNSYLVGSLPPAPNKASKTRRVAPGLGIAVPVGDASSPTQSPTCRDPMRDLKSRTRSVQSEQSPVLPAFVNSSRTSSIAQDTGYRTLTRADSMPVAVRRGSASYDMRAAEAKKLLNAKQKLPSEPIFKSNKHSEETSQDVTNDTNNATQSAGSSISRTNSDVSLYMPMRRRSVIQTPGVATRAHHSNPPVSAKSSFRKSLPATPSQSRHNSIESGMTRRMSMPTIIPSQAQSPDRAITPVETDYKQLGGMKFGSLRITNGAPGSSPMPEDDVKRQGASESAQGIPCAGYFHEQAKNPLILMNQSSTMTKVNELMTGEKSLTARVASCAAERSSDAKKSSTGDGGMSGSGNAVSFPVAEVLDVREHPKAKPDPKKIKLGLENKILKGLSRSDSGFVPSPSSEKTHRSASRVDSGYSSNVSLRSLPSLRSGITDKNMMASEKLDVDMFGMCSPSDSNSTRTSSLVPSPTRNRLPIHLEVPLSSTDDDTSSTCPTSPSSPASRPFSPFSRGSRLRLSSLKSNKSFEPRVSNTVTAPIVLSKRDIQEQLPSPTADVSRGGSKIYRLLNGSRKKGPLKKEKVTTMEQDVTADSLGLKTGSIHKPHRPSLRKEPSKGNLHTIMSVESQDALGSTRRGEDVAREVKKTVGKKMMSRRQSWRQSIAQIFGSRSADASPALSSKPEPEPTPRRPSTAMEFTSHSFNAAPSPRAVSSWSSRPAPRKAAGSSSSLALQTRKMANKSSIQESRDKPELAHLRANVSAPNLSANRRSSLSPSALEMDQMLRTKTSPPVSMQNRGSKPPKAKSQAQNRAMTPSLPINSRPSASRRLSLPQNYGRMTPHSRQISHSRTESRSSSRGMALSPTAGFSSQQVNAVQHSRVLSYSSNGTQQSGPAAQQVKHHRRVSAPAQPRQIANMPRSRSSTTLVQIQQQQMHQQQMHQQHQQRRPRTSVQSQAPMDMHSLSQQLQQNYMMQNQALVYGAPNMVQQYPNIYVTNPVPNHPVHGMQGSQGGVYVQDPPFRVLHSYNSPAYRNVPIWSQ</sequence>